<dbReference type="AlphaFoldDB" id="A0A250XJ70"/>
<comment type="caution">
    <text evidence="2">The sequence shown here is derived from an EMBL/GenBank/DDBJ whole genome shotgun (WGS) entry which is preliminary data.</text>
</comment>
<feature type="region of interest" description="Disordered" evidence="1">
    <location>
        <begin position="69"/>
        <end position="94"/>
    </location>
</feature>
<reference evidence="2 3" key="1">
    <citation type="submission" date="2017-08" db="EMBL/GenBank/DDBJ databases">
        <title>Acidophilic green algal genome provides insights into adaptation to an acidic environment.</title>
        <authorList>
            <person name="Hirooka S."/>
            <person name="Hirose Y."/>
            <person name="Kanesaki Y."/>
            <person name="Higuchi S."/>
            <person name="Fujiwara T."/>
            <person name="Onuma R."/>
            <person name="Era A."/>
            <person name="Ohbayashi R."/>
            <person name="Uzuka A."/>
            <person name="Nozaki H."/>
            <person name="Yoshikawa H."/>
            <person name="Miyagishima S.Y."/>
        </authorList>
    </citation>
    <scope>NUCLEOTIDE SEQUENCE [LARGE SCALE GENOMIC DNA]</scope>
    <source>
        <strain evidence="2 3">NIES-2499</strain>
    </source>
</reference>
<dbReference type="PANTHER" id="PTHR31984:SF17">
    <property type="entry name" value="TRANSCRIPTIONAL REGULATOR"/>
    <property type="match status" value="1"/>
</dbReference>
<accession>A0A250XJ70</accession>
<dbReference type="SUPFAM" id="SSF143456">
    <property type="entry name" value="VC0467-like"/>
    <property type="match status" value="1"/>
</dbReference>
<keyword evidence="3" id="KW-1185">Reference proteome</keyword>
<dbReference type="Pfam" id="PF02622">
    <property type="entry name" value="DUF179"/>
    <property type="match status" value="1"/>
</dbReference>
<feature type="region of interest" description="Disordered" evidence="1">
    <location>
        <begin position="255"/>
        <end position="401"/>
    </location>
</feature>
<evidence type="ECO:0000313" key="2">
    <source>
        <dbReference type="EMBL" id="GAX83124.1"/>
    </source>
</evidence>
<feature type="compositionally biased region" description="Low complexity" evidence="1">
    <location>
        <begin position="306"/>
        <end position="319"/>
    </location>
</feature>
<feature type="region of interest" description="Disordered" evidence="1">
    <location>
        <begin position="176"/>
        <end position="236"/>
    </location>
</feature>
<feature type="compositionally biased region" description="Polar residues" evidence="1">
    <location>
        <begin position="76"/>
        <end position="89"/>
    </location>
</feature>
<feature type="compositionally biased region" description="Basic and acidic residues" evidence="1">
    <location>
        <begin position="341"/>
        <end position="350"/>
    </location>
</feature>
<proteinExistence type="predicted"/>
<dbReference type="OrthoDB" id="272750at2759"/>
<dbReference type="InterPro" id="IPR003774">
    <property type="entry name" value="AlgH-like"/>
</dbReference>
<evidence type="ECO:0000313" key="3">
    <source>
        <dbReference type="Proteomes" id="UP000232323"/>
    </source>
</evidence>
<evidence type="ECO:0000256" key="1">
    <source>
        <dbReference type="SAM" id="MobiDB-lite"/>
    </source>
</evidence>
<sequence length="633" mass="69813">MSDRLWRPVQVSFKNYQISVFPGATTSVRRRVVCSAKQIRTKGYTEDNDDSDHWEDEASWWDELAPLVAPEKKTPDSPSRTQKPPSTNLLHGPRLQSGQFNCTQDWRAFRARLVALEQADSLFLPWPCATLSDQCIADGCYQDWSQMQQQNPVAADIIIASSSANISMFDPAATVMPASNSQQQQQQMRPHGASHCQASSSSASLPTSSTTTTNLTPNSKDQGAKKPAHHHPPSFNSALSCRRELVEDLCVKQEENSSNVSQQKDHQHSLDACSNTQRENGPASPSNTHRENGPASPSNTQRENGPASPCKSSSPSPRSLQRRRQHDGPVQSTDITCRHNSRPEHKHDPSRSQTAFSQGPKQKPVPRGRAGSGIKQHQHQHHHQQQHHAYKQHQSPHHEGRQFNRHISQQTRHLPCTVSQRRHVLLGAGPASWAHMLTHPEPGCLLLSKASPDGAFFDRTVILVTSHDEVRGSVGFVLNKPSPMKVCELRLATDCPGFTDSFGSQKLLIGGPSHLDHVTVLHRYLGLSGSHQVGDRLFTGGLPDAVRLVQAGLAMPHEFSLMLGVSGWTPRQLVSEIEKGNWYCVAASPDLVLPRRAPSSSLGDGMAVREGQDMWSRILAIASGPDAVPKWHF</sequence>
<dbReference type="Gene3D" id="3.40.1740.10">
    <property type="entry name" value="VC0467-like"/>
    <property type="match status" value="1"/>
</dbReference>
<evidence type="ECO:0008006" key="4">
    <source>
        <dbReference type="Google" id="ProtNLM"/>
    </source>
</evidence>
<feature type="compositionally biased region" description="Basic residues" evidence="1">
    <location>
        <begin position="376"/>
        <end position="395"/>
    </location>
</feature>
<gene>
    <name evidence="2" type="ORF">CEUSTIGMA_g10550.t1</name>
</gene>
<dbReference type="Proteomes" id="UP000232323">
    <property type="component" value="Unassembled WGS sequence"/>
</dbReference>
<protein>
    <recommendedName>
        <fullName evidence="4">YqgE/AlgH family protein</fullName>
    </recommendedName>
</protein>
<name>A0A250XJ70_9CHLO</name>
<organism evidence="2 3">
    <name type="scientific">Chlamydomonas eustigma</name>
    <dbReference type="NCBI Taxonomy" id="1157962"/>
    <lineage>
        <taxon>Eukaryota</taxon>
        <taxon>Viridiplantae</taxon>
        <taxon>Chlorophyta</taxon>
        <taxon>core chlorophytes</taxon>
        <taxon>Chlorophyceae</taxon>
        <taxon>CS clade</taxon>
        <taxon>Chlamydomonadales</taxon>
        <taxon>Chlamydomonadaceae</taxon>
        <taxon>Chlamydomonas</taxon>
    </lineage>
</organism>
<dbReference type="STRING" id="1157962.A0A250XJ70"/>
<dbReference type="EMBL" id="BEGY01000092">
    <property type="protein sequence ID" value="GAX83124.1"/>
    <property type="molecule type" value="Genomic_DNA"/>
</dbReference>
<dbReference type="PANTHER" id="PTHR31984">
    <property type="entry name" value="TRANSPORTER, PUTATIVE (DUF179)-RELATED"/>
    <property type="match status" value="1"/>
</dbReference>
<feature type="compositionally biased region" description="Polar residues" evidence="1">
    <location>
        <begin position="272"/>
        <end position="287"/>
    </location>
</feature>
<feature type="compositionally biased region" description="Polar residues" evidence="1">
    <location>
        <begin position="351"/>
        <end position="360"/>
    </location>
</feature>
<feature type="compositionally biased region" description="Low complexity" evidence="1">
    <location>
        <begin position="198"/>
        <end position="219"/>
    </location>
</feature>